<name>A0A1W6JIX1_9CAUD</name>
<evidence type="ECO:0000313" key="1">
    <source>
        <dbReference type="EMBL" id="ARM66173.1"/>
    </source>
</evidence>
<evidence type="ECO:0000313" key="2">
    <source>
        <dbReference type="Proteomes" id="UP000221405"/>
    </source>
</evidence>
<sequence length="81" mass="10006">MWRDIIVEKKEVTMRVGEINMFSKHTYPHPVDNLRKNRIFYAKLWITHRSKIRILLLHISAHSRTFLDNKPLKWLIREFFM</sequence>
<reference evidence="1 2" key="1">
    <citation type="journal article" date="2017" name="Viruses">
        <title>Phage Biodiversity in Artisanal Cheese Wheys Reflects the Complexity of the Fermentation Process.</title>
        <authorList>
            <person name="Mahony J."/>
            <person name="Moscarelli A."/>
            <person name="Kelleher P."/>
            <person name="Lugli G.A."/>
            <person name="Ventura M."/>
            <person name="Settanni L."/>
            <person name="van Sinderen D."/>
        </authorList>
    </citation>
    <scope>NUCLEOTIDE SEQUENCE [LARGE SCALE GENOMIC DNA]</scope>
</reference>
<gene>
    <name evidence="1" type="ORF">AM1_046</name>
</gene>
<dbReference type="Proteomes" id="UP000221405">
    <property type="component" value="Segment"/>
</dbReference>
<protein>
    <submittedName>
        <fullName evidence="1">Uncharacterized protein</fullName>
    </submittedName>
</protein>
<organism evidence="1 2">
    <name type="scientific">Lactococcus phage AM1</name>
    <dbReference type="NCBI Taxonomy" id="1965467"/>
    <lineage>
        <taxon>Viruses</taxon>
        <taxon>Duplodnaviria</taxon>
        <taxon>Heunggongvirae</taxon>
        <taxon>Uroviricota</taxon>
        <taxon>Caudoviricetes</taxon>
        <taxon>Audreyjarvisvirus</taxon>
        <taxon>Audreyjarvisvirus AM1</taxon>
    </lineage>
</organism>
<proteinExistence type="predicted"/>
<accession>A0A1W6JIX1</accession>
<dbReference type="EMBL" id="KY554768">
    <property type="protein sequence ID" value="ARM66173.1"/>
    <property type="molecule type" value="Genomic_DNA"/>
</dbReference>
<keyword evidence="2" id="KW-1185">Reference proteome</keyword>